<accession>A0ABD5XNB7</accession>
<dbReference type="AlphaFoldDB" id="A0ABD5XNB7"/>
<proteinExistence type="predicted"/>
<keyword evidence="2" id="KW-1185">Reference proteome</keyword>
<comment type="caution">
    <text evidence="1">The sequence shown here is derived from an EMBL/GenBank/DDBJ whole genome shotgun (WGS) entry which is preliminary data.</text>
</comment>
<gene>
    <name evidence="1" type="ORF">ACFQRB_09580</name>
</gene>
<dbReference type="Pfam" id="PF12840">
    <property type="entry name" value="HTH_20"/>
    <property type="match status" value="1"/>
</dbReference>
<organism evidence="1 2">
    <name type="scientific">Halobaculum litoreum</name>
    <dbReference type="NCBI Taxonomy" id="3031998"/>
    <lineage>
        <taxon>Archaea</taxon>
        <taxon>Methanobacteriati</taxon>
        <taxon>Methanobacteriota</taxon>
        <taxon>Stenosarchaea group</taxon>
        <taxon>Halobacteria</taxon>
        <taxon>Halobacteriales</taxon>
        <taxon>Haloferacaceae</taxon>
        <taxon>Halobaculum</taxon>
    </lineage>
</organism>
<dbReference type="Gene3D" id="1.10.10.10">
    <property type="entry name" value="Winged helix-like DNA-binding domain superfamily/Winged helix DNA-binding domain"/>
    <property type="match status" value="1"/>
</dbReference>
<sequence>MREEGDTGEVADDATDELASVAAVLDDPHARAILAHTAREPLSADELVDRIDGSRSTVYRRAQRLVALDLVAESREIDPDGHHFSTYRARLDRVTVDLDADGFTVSVDRHPVEDDAVDRLNRLFERLNGP</sequence>
<dbReference type="CDD" id="cd00090">
    <property type="entry name" value="HTH_ARSR"/>
    <property type="match status" value="1"/>
</dbReference>
<reference evidence="1 2" key="1">
    <citation type="journal article" date="2019" name="Int. J. Syst. Evol. Microbiol.">
        <title>The Global Catalogue of Microorganisms (GCM) 10K type strain sequencing project: providing services to taxonomists for standard genome sequencing and annotation.</title>
        <authorList>
            <consortium name="The Broad Institute Genomics Platform"/>
            <consortium name="The Broad Institute Genome Sequencing Center for Infectious Disease"/>
            <person name="Wu L."/>
            <person name="Ma J."/>
        </authorList>
    </citation>
    <scope>NUCLEOTIDE SEQUENCE [LARGE SCALE GENOMIC DNA]</scope>
    <source>
        <strain evidence="1 2">DT92</strain>
    </source>
</reference>
<dbReference type="InterPro" id="IPR036390">
    <property type="entry name" value="WH_DNA-bd_sf"/>
</dbReference>
<dbReference type="InterPro" id="IPR036388">
    <property type="entry name" value="WH-like_DNA-bd_sf"/>
</dbReference>
<dbReference type="InterPro" id="IPR011991">
    <property type="entry name" value="ArsR-like_HTH"/>
</dbReference>
<evidence type="ECO:0000313" key="1">
    <source>
        <dbReference type="EMBL" id="MFC7136683.1"/>
    </source>
</evidence>
<protein>
    <submittedName>
        <fullName evidence="1">ArsR/SmtB family transcription factor</fullName>
    </submittedName>
</protein>
<dbReference type="Proteomes" id="UP001596368">
    <property type="component" value="Unassembled WGS sequence"/>
</dbReference>
<dbReference type="GeneID" id="81121580"/>
<evidence type="ECO:0000313" key="2">
    <source>
        <dbReference type="Proteomes" id="UP001596368"/>
    </source>
</evidence>
<name>A0ABD5XNB7_9EURY</name>
<dbReference type="EMBL" id="JBHSZG010000001">
    <property type="protein sequence ID" value="MFC7136683.1"/>
    <property type="molecule type" value="Genomic_DNA"/>
</dbReference>
<dbReference type="RefSeq" id="WP_284014343.1">
    <property type="nucleotide sequence ID" value="NZ_CP126156.1"/>
</dbReference>
<dbReference type="SUPFAM" id="SSF46785">
    <property type="entry name" value="Winged helix' DNA-binding domain"/>
    <property type="match status" value="1"/>
</dbReference>